<dbReference type="Proteomes" id="UP000237347">
    <property type="component" value="Unassembled WGS sequence"/>
</dbReference>
<dbReference type="Gene3D" id="1.25.40.20">
    <property type="entry name" value="Ankyrin repeat-containing domain"/>
    <property type="match status" value="1"/>
</dbReference>
<evidence type="ECO:0000313" key="1">
    <source>
        <dbReference type="EMBL" id="KAK7817067.1"/>
    </source>
</evidence>
<comment type="caution">
    <text evidence="1">The sequence shown here is derived from an EMBL/GenBank/DDBJ whole genome shotgun (WGS) entry which is preliminary data.</text>
</comment>
<organism evidence="1 2">
    <name type="scientific">Quercus suber</name>
    <name type="common">Cork oak</name>
    <dbReference type="NCBI Taxonomy" id="58331"/>
    <lineage>
        <taxon>Eukaryota</taxon>
        <taxon>Viridiplantae</taxon>
        <taxon>Streptophyta</taxon>
        <taxon>Embryophyta</taxon>
        <taxon>Tracheophyta</taxon>
        <taxon>Spermatophyta</taxon>
        <taxon>Magnoliopsida</taxon>
        <taxon>eudicotyledons</taxon>
        <taxon>Gunneridae</taxon>
        <taxon>Pentapetalae</taxon>
        <taxon>rosids</taxon>
        <taxon>fabids</taxon>
        <taxon>Fagales</taxon>
        <taxon>Fagaceae</taxon>
        <taxon>Quercus</taxon>
    </lineage>
</organism>
<sequence length="106" mass="12267">MHVAVRYCNFEVVKELINEKDPADLVNKAGESALFLAVERQLYDIAYHILKKSSNMLLCWKDDMNVLHALAFCTRYDKRCRRVVSPQRGTVRIHPLCLPDLLDPSH</sequence>
<dbReference type="InterPro" id="IPR036770">
    <property type="entry name" value="Ankyrin_rpt-contain_sf"/>
</dbReference>
<name>A0AAW0IRV3_QUESU</name>
<reference evidence="1 2" key="1">
    <citation type="journal article" date="2018" name="Sci. Data">
        <title>The draft genome sequence of cork oak.</title>
        <authorList>
            <person name="Ramos A.M."/>
            <person name="Usie A."/>
            <person name="Barbosa P."/>
            <person name="Barros P.M."/>
            <person name="Capote T."/>
            <person name="Chaves I."/>
            <person name="Simoes F."/>
            <person name="Abreu I."/>
            <person name="Carrasquinho I."/>
            <person name="Faro C."/>
            <person name="Guimaraes J.B."/>
            <person name="Mendonca D."/>
            <person name="Nobrega F."/>
            <person name="Rodrigues L."/>
            <person name="Saibo N.J.M."/>
            <person name="Varela M.C."/>
            <person name="Egas C."/>
            <person name="Matos J."/>
            <person name="Miguel C.M."/>
            <person name="Oliveira M.M."/>
            <person name="Ricardo C.P."/>
            <person name="Goncalves S."/>
        </authorList>
    </citation>
    <scope>NUCLEOTIDE SEQUENCE [LARGE SCALE GENOMIC DNA]</scope>
    <source>
        <strain evidence="2">cv. HL8</strain>
    </source>
</reference>
<gene>
    <name evidence="1" type="ORF">CFP56_043275</name>
</gene>
<dbReference type="InterPro" id="IPR002110">
    <property type="entry name" value="Ankyrin_rpt"/>
</dbReference>
<protein>
    <submittedName>
        <fullName evidence="1">Uncharacterized protein</fullName>
    </submittedName>
</protein>
<proteinExistence type="predicted"/>
<accession>A0AAW0IRV3</accession>
<dbReference type="EMBL" id="PKMF04000900">
    <property type="protein sequence ID" value="KAK7817067.1"/>
    <property type="molecule type" value="Genomic_DNA"/>
</dbReference>
<dbReference type="AlphaFoldDB" id="A0AAW0IRV3"/>
<keyword evidence="2" id="KW-1185">Reference proteome</keyword>
<evidence type="ECO:0000313" key="2">
    <source>
        <dbReference type="Proteomes" id="UP000237347"/>
    </source>
</evidence>
<dbReference type="SUPFAM" id="SSF48403">
    <property type="entry name" value="Ankyrin repeat"/>
    <property type="match status" value="1"/>
</dbReference>
<dbReference type="Pfam" id="PF12796">
    <property type="entry name" value="Ank_2"/>
    <property type="match status" value="1"/>
</dbReference>